<evidence type="ECO:0000256" key="4">
    <source>
        <dbReference type="SAM" id="MobiDB-lite"/>
    </source>
</evidence>
<feature type="compositionally biased region" description="Acidic residues" evidence="4">
    <location>
        <begin position="363"/>
        <end position="413"/>
    </location>
</feature>
<keyword evidence="1" id="KW-0343">GTPase activation</keyword>
<dbReference type="AlphaFoldDB" id="A0A6A4IXZ8"/>
<keyword evidence="3" id="KW-0677">Repeat</keyword>
<evidence type="ECO:0000313" key="5">
    <source>
        <dbReference type="EMBL" id="KAF6202233.1"/>
    </source>
</evidence>
<dbReference type="GO" id="GO:0005829">
    <property type="term" value="C:cytosol"/>
    <property type="evidence" value="ECO:0007669"/>
    <property type="project" value="TreeGrafter"/>
</dbReference>
<feature type="region of interest" description="Disordered" evidence="4">
    <location>
        <begin position="358"/>
        <end position="431"/>
    </location>
</feature>
<dbReference type="InterPro" id="IPR036720">
    <property type="entry name" value="RanGAP1_C_sf"/>
</dbReference>
<organism evidence="5 6">
    <name type="scientific">Apolygus lucorum</name>
    <name type="common">Small green plant bug</name>
    <name type="synonym">Lygocoris lucorum</name>
    <dbReference type="NCBI Taxonomy" id="248454"/>
    <lineage>
        <taxon>Eukaryota</taxon>
        <taxon>Metazoa</taxon>
        <taxon>Ecdysozoa</taxon>
        <taxon>Arthropoda</taxon>
        <taxon>Hexapoda</taxon>
        <taxon>Insecta</taxon>
        <taxon>Pterygota</taxon>
        <taxon>Neoptera</taxon>
        <taxon>Paraneoptera</taxon>
        <taxon>Hemiptera</taxon>
        <taxon>Heteroptera</taxon>
        <taxon>Panheteroptera</taxon>
        <taxon>Cimicomorpha</taxon>
        <taxon>Miridae</taxon>
        <taxon>Mirini</taxon>
        <taxon>Apolygus</taxon>
    </lineage>
</organism>
<evidence type="ECO:0000256" key="3">
    <source>
        <dbReference type="ARBA" id="ARBA00022737"/>
    </source>
</evidence>
<dbReference type="GO" id="GO:0048471">
    <property type="term" value="C:perinuclear region of cytoplasm"/>
    <property type="evidence" value="ECO:0007669"/>
    <property type="project" value="TreeGrafter"/>
</dbReference>
<dbReference type="Gene3D" id="3.80.10.10">
    <property type="entry name" value="Ribonuclease Inhibitor"/>
    <property type="match status" value="1"/>
</dbReference>
<evidence type="ECO:0000313" key="6">
    <source>
        <dbReference type="Proteomes" id="UP000466442"/>
    </source>
</evidence>
<dbReference type="SMART" id="SM00368">
    <property type="entry name" value="LRR_RI"/>
    <property type="match status" value="8"/>
</dbReference>
<dbReference type="PANTHER" id="PTHR24113">
    <property type="entry name" value="RAN GTPASE-ACTIVATING PROTEIN 1"/>
    <property type="match status" value="1"/>
</dbReference>
<sequence>MTGNFESTLNELTQQLDATKIPLNGVEFVGKGLKLDNANDAQPVIDAIKNLEGPLEFLNLEGNTIGVEAAKAIAKAFEDKPTLRHALWKDMFTSRLKTEIPPALKAFSNSLMLAGARLEVLDLSDNASGPIGVDGISELLSSEVCYGLKELRLANMGLGISGAEKLASALQKCYENAKAAGTVFALKVFIAGRNRLENPGCIALSKVFKQIGTLEEIQIYQNAIYHVGIEALSDALSRNPNLRVLNLNDNTITKKGAVHLTAALNKLPNLTSLNVGDCLLKSGGSVLIASALKDSLPRLEELTMTSNEISGSAGMVIAQSLINKKHLRTVQLGENSFGSKLDKIDQMIRSACCSNPGFSLSISDDEGSEDEEDVEGEDEVGDEEGTSEGEEENDEDYEEEEEEDDDDEEDDSEGYSGDDFTGDYSGISTLDTTSPMLRNYVQQKIDTKNAVNPFTKINPADSYDQVINKIEGLPVEIQVEKLLTEIMHQASKSIDKTSADDLGIKLYKKLFSVTESSSSLHLVNNLLPAYLGLIKFEKRKEPSMQFDNNSSVKLLHKAMSEGFFPKETADILKFLISRGGETNNN</sequence>
<dbReference type="OrthoDB" id="184583at2759"/>
<name>A0A6A4IXZ8_APOLU</name>
<dbReference type="GO" id="GO:0006913">
    <property type="term" value="P:nucleocytoplasmic transport"/>
    <property type="evidence" value="ECO:0007669"/>
    <property type="project" value="TreeGrafter"/>
</dbReference>
<dbReference type="Pfam" id="PF13516">
    <property type="entry name" value="LRR_6"/>
    <property type="match status" value="2"/>
</dbReference>
<dbReference type="SUPFAM" id="SSF52047">
    <property type="entry name" value="RNI-like"/>
    <property type="match status" value="1"/>
</dbReference>
<dbReference type="EMBL" id="WIXP02000012">
    <property type="protein sequence ID" value="KAF6202233.1"/>
    <property type="molecule type" value="Genomic_DNA"/>
</dbReference>
<dbReference type="CDD" id="cd00116">
    <property type="entry name" value="LRR_RI"/>
    <property type="match status" value="1"/>
</dbReference>
<dbReference type="GO" id="GO:0007165">
    <property type="term" value="P:signal transduction"/>
    <property type="evidence" value="ECO:0007669"/>
    <property type="project" value="InterPro"/>
</dbReference>
<dbReference type="GO" id="GO:0005096">
    <property type="term" value="F:GTPase activator activity"/>
    <property type="evidence" value="ECO:0007669"/>
    <property type="project" value="UniProtKB-KW"/>
</dbReference>
<protein>
    <recommendedName>
        <fullName evidence="7">Ran-GTPase activating protein 1 C-terminal domain-containing protein</fullName>
    </recommendedName>
</protein>
<evidence type="ECO:0000256" key="1">
    <source>
        <dbReference type="ARBA" id="ARBA00022468"/>
    </source>
</evidence>
<dbReference type="InterPro" id="IPR001611">
    <property type="entry name" value="Leu-rich_rpt"/>
</dbReference>
<evidence type="ECO:0000256" key="2">
    <source>
        <dbReference type="ARBA" id="ARBA00022614"/>
    </source>
</evidence>
<dbReference type="GO" id="GO:0005634">
    <property type="term" value="C:nucleus"/>
    <property type="evidence" value="ECO:0007669"/>
    <property type="project" value="TreeGrafter"/>
</dbReference>
<dbReference type="SUPFAM" id="SSF69099">
    <property type="entry name" value="Ran-GTPase activating protein 1 (RanGAP1), C-terminal domain"/>
    <property type="match status" value="1"/>
</dbReference>
<proteinExistence type="predicted"/>
<dbReference type="GO" id="GO:0031267">
    <property type="term" value="F:small GTPase binding"/>
    <property type="evidence" value="ECO:0007669"/>
    <property type="project" value="TreeGrafter"/>
</dbReference>
<reference evidence="5" key="1">
    <citation type="journal article" date="2021" name="Mol. Ecol. Resour.">
        <title>Apolygus lucorum genome provides insights into omnivorousness and mesophyll feeding.</title>
        <authorList>
            <person name="Liu Y."/>
            <person name="Liu H."/>
            <person name="Wang H."/>
            <person name="Huang T."/>
            <person name="Liu B."/>
            <person name="Yang B."/>
            <person name="Yin L."/>
            <person name="Li B."/>
            <person name="Zhang Y."/>
            <person name="Zhang S."/>
            <person name="Jiang F."/>
            <person name="Zhang X."/>
            <person name="Ren Y."/>
            <person name="Wang B."/>
            <person name="Wang S."/>
            <person name="Lu Y."/>
            <person name="Wu K."/>
            <person name="Fan W."/>
            <person name="Wang G."/>
        </authorList>
    </citation>
    <scope>NUCLEOTIDE SEQUENCE</scope>
    <source>
        <strain evidence="5">12Hb</strain>
    </source>
</reference>
<gene>
    <name evidence="5" type="ORF">GE061_004631</name>
</gene>
<keyword evidence="2" id="KW-0433">Leucine-rich repeat</keyword>
<dbReference type="Gene3D" id="1.25.40.200">
    <property type="entry name" value="Ran-GTPase activating protein 1, C-terminal domain"/>
    <property type="match status" value="1"/>
</dbReference>
<evidence type="ECO:0008006" key="7">
    <source>
        <dbReference type="Google" id="ProtNLM"/>
    </source>
</evidence>
<dbReference type="PANTHER" id="PTHR24113:SF12">
    <property type="entry name" value="RAN GTPASE-ACTIVATING PROTEIN 1"/>
    <property type="match status" value="1"/>
</dbReference>
<accession>A0A6A4IXZ8</accession>
<comment type="caution">
    <text evidence="5">The sequence shown here is derived from an EMBL/GenBank/DDBJ whole genome shotgun (WGS) entry which is preliminary data.</text>
</comment>
<dbReference type="Proteomes" id="UP000466442">
    <property type="component" value="Linkage Group LG12"/>
</dbReference>
<dbReference type="InterPro" id="IPR032675">
    <property type="entry name" value="LRR_dom_sf"/>
</dbReference>
<dbReference type="InterPro" id="IPR027038">
    <property type="entry name" value="RanGap"/>
</dbReference>
<keyword evidence="6" id="KW-1185">Reference proteome</keyword>